<protein>
    <submittedName>
        <fullName evidence="2">3-hydroxybutyryl-CoA dehydratase</fullName>
    </submittedName>
</protein>
<dbReference type="GeneID" id="68353203"/>
<evidence type="ECO:0000313" key="3">
    <source>
        <dbReference type="Proteomes" id="UP000824596"/>
    </source>
</evidence>
<evidence type="ECO:0000313" key="2">
    <source>
        <dbReference type="EMBL" id="KAH0966058.1"/>
    </source>
</evidence>
<keyword evidence="3" id="KW-1185">Reference proteome</keyword>
<organism evidence="2 3">
    <name type="scientific">Hirsutella rhossiliensis</name>
    <dbReference type="NCBI Taxonomy" id="111463"/>
    <lineage>
        <taxon>Eukaryota</taxon>
        <taxon>Fungi</taxon>
        <taxon>Dikarya</taxon>
        <taxon>Ascomycota</taxon>
        <taxon>Pezizomycotina</taxon>
        <taxon>Sordariomycetes</taxon>
        <taxon>Hypocreomycetidae</taxon>
        <taxon>Hypocreales</taxon>
        <taxon>Ophiocordycipitaceae</taxon>
        <taxon>Hirsutella</taxon>
    </lineage>
</organism>
<dbReference type="OrthoDB" id="4915202at2759"/>
<dbReference type="AlphaFoldDB" id="A0A9P8N1S3"/>
<dbReference type="Proteomes" id="UP000824596">
    <property type="component" value="Unassembled WGS sequence"/>
</dbReference>
<dbReference type="EMBL" id="JAIZPD010000003">
    <property type="protein sequence ID" value="KAH0966058.1"/>
    <property type="molecule type" value="Genomic_DNA"/>
</dbReference>
<sequence length="482" mass="54269">MDGIASPNAIVWPTLAESNSNSNNDDDERALPDDWPTAQDGSEWDGTRLLDLTRRGESPFGAAWNVEAFIGEVEQILNASVVDIPTVSRGANHYGLHVQLDSRPDVVARLSRHDVNSPGFHGSDLEAKQRQLSRFEIATYDALQPLARASQPHGRVFGGRPLHHRDPVAWRAGAGVAPPSPPFPHDASASMPPLCRTVLGRRLFLFEKSPGEGYDYVRWRALSPAKKSFLLAQSARVAATLFQYRLPAEYASTWLPVRITEHQQNYVSQREVTPTRDFCASLLHTRIEAALSRLALRLPHLAPRALLVRQDLDWLVPRVLPQAGNGLSETALYRFVLDHGDFGIHNMTIATDDHGRPYITSVYDWEAASIVPALLSEPKMVVTADLVVNDEGEPAISRWGDGDSISHMGEYLEWSNEYYKELFRQSPEYRGVIMASGDARRIWFAMREFEVEDHRQRLVWLSGWARRKVAEYRAKEGFYLVE</sequence>
<feature type="region of interest" description="Disordered" evidence="1">
    <location>
        <begin position="1"/>
        <end position="43"/>
    </location>
</feature>
<evidence type="ECO:0000256" key="1">
    <source>
        <dbReference type="SAM" id="MobiDB-lite"/>
    </source>
</evidence>
<dbReference type="RefSeq" id="XP_044723571.1">
    <property type="nucleotide sequence ID" value="XM_044862545.1"/>
</dbReference>
<proteinExistence type="predicted"/>
<reference evidence="2" key="1">
    <citation type="submission" date="2021-09" db="EMBL/GenBank/DDBJ databases">
        <title>A high-quality genome of the endoparasitic fungus Hirsutella rhossiliensis with a comparison of Hirsutella genomes reveals transposable elements contributing to genome size variation.</title>
        <authorList>
            <person name="Lin R."/>
            <person name="Jiao Y."/>
            <person name="Sun X."/>
            <person name="Ling J."/>
            <person name="Xie B."/>
            <person name="Cheng X."/>
        </authorList>
    </citation>
    <scope>NUCLEOTIDE SEQUENCE</scope>
    <source>
        <strain evidence="2">HR02</strain>
    </source>
</reference>
<gene>
    <name evidence="2" type="ORF">HRG_04074</name>
</gene>
<name>A0A9P8N1S3_9HYPO</name>
<accession>A0A9P8N1S3</accession>
<comment type="caution">
    <text evidence="2">The sequence shown here is derived from an EMBL/GenBank/DDBJ whole genome shotgun (WGS) entry which is preliminary data.</text>
</comment>